<keyword evidence="1" id="KW-1133">Transmembrane helix</keyword>
<feature type="transmembrane region" description="Helical" evidence="1">
    <location>
        <begin position="6"/>
        <end position="23"/>
    </location>
</feature>
<dbReference type="Pfam" id="PF01395">
    <property type="entry name" value="PBP_GOBP"/>
    <property type="match status" value="1"/>
</dbReference>
<dbReference type="AlphaFoldDB" id="A0A2K8GKQ6"/>
<protein>
    <submittedName>
        <fullName evidence="2">Odorant Binding Protein 43</fullName>
    </submittedName>
</protein>
<dbReference type="GO" id="GO:0005549">
    <property type="term" value="F:odorant binding"/>
    <property type="evidence" value="ECO:0007669"/>
    <property type="project" value="InterPro"/>
</dbReference>
<dbReference type="EMBL" id="KX585309">
    <property type="protein sequence ID" value="ARO70202.1"/>
    <property type="molecule type" value="mRNA"/>
</dbReference>
<organism evidence="2">
    <name type="scientific">Dendrolimus punctatus</name>
    <name type="common">masson pine moth</name>
    <dbReference type="NCBI Taxonomy" id="238572"/>
    <lineage>
        <taxon>Eukaryota</taxon>
        <taxon>Metazoa</taxon>
        <taxon>Ecdysozoa</taxon>
        <taxon>Arthropoda</taxon>
        <taxon>Hexapoda</taxon>
        <taxon>Insecta</taxon>
        <taxon>Pterygota</taxon>
        <taxon>Neoptera</taxon>
        <taxon>Endopterygota</taxon>
        <taxon>Lepidoptera</taxon>
        <taxon>Glossata</taxon>
        <taxon>Ditrysia</taxon>
        <taxon>Bombycoidea</taxon>
        <taxon>Lasiocampidae</taxon>
        <taxon>Dendrolimus</taxon>
    </lineage>
</organism>
<proteinExistence type="evidence at transcript level"/>
<gene>
    <name evidence="2" type="primary">OBP43</name>
</gene>
<name>A0A2K8GKQ6_9NEOP</name>
<keyword evidence="1" id="KW-0472">Membrane</keyword>
<dbReference type="SMART" id="SM00708">
    <property type="entry name" value="PhBP"/>
    <property type="match status" value="1"/>
</dbReference>
<dbReference type="PANTHER" id="PTHR21364">
    <property type="entry name" value="GENERAL ODORANT-BINDING PROTEIN 19A"/>
    <property type="match status" value="1"/>
</dbReference>
<dbReference type="CDD" id="cd23992">
    <property type="entry name" value="PBP_GOBP"/>
    <property type="match status" value="1"/>
</dbReference>
<sequence>MNLDSLFVTVLIFSNMLCVWSVTRQQLKTSGKLLKKACMPKHDVTEEQVGNIDKGTFIEDRNVMCYIACIYSVGQAVKNDKIIHDAMIKQVNQMFPANMKDAVKAAIENCRGVGKSAIRNKLKLLVWRLCHILNSIKAKVN</sequence>
<dbReference type="InterPro" id="IPR006170">
    <property type="entry name" value="PBP/GOBP"/>
</dbReference>
<dbReference type="GO" id="GO:0007608">
    <property type="term" value="P:sensory perception of smell"/>
    <property type="evidence" value="ECO:0007669"/>
    <property type="project" value="TreeGrafter"/>
</dbReference>
<dbReference type="Gene3D" id="1.10.238.20">
    <property type="entry name" value="Pheromone/general odorant binding protein domain"/>
    <property type="match status" value="1"/>
</dbReference>
<dbReference type="PANTHER" id="PTHR21364:SF2">
    <property type="entry name" value="GENERAL ODORANT-BINDING PROTEIN 19A"/>
    <property type="match status" value="1"/>
</dbReference>
<reference evidence="2" key="1">
    <citation type="submission" date="2016-07" db="EMBL/GenBank/DDBJ databases">
        <authorList>
            <person name="Wan K."/>
            <person name="Booth B."/>
            <person name="Spirohn K."/>
            <person name="Hao T."/>
            <person name="Hu Y."/>
            <person name="Calderwood M."/>
            <person name="Hill D."/>
            <person name="Mohr S."/>
            <person name="Vidal M."/>
            <person name="Celniker S."/>
            <person name="Perrimon N."/>
        </authorList>
    </citation>
    <scope>NUCLEOTIDE SEQUENCE</scope>
</reference>
<dbReference type="SUPFAM" id="SSF47565">
    <property type="entry name" value="Insect pheromone/odorant-binding proteins"/>
    <property type="match status" value="1"/>
</dbReference>
<dbReference type="SMR" id="A0A2K8GKQ6"/>
<accession>A0A2K8GKQ6</accession>
<dbReference type="InterPro" id="IPR036728">
    <property type="entry name" value="PBP_GOBP_sf"/>
</dbReference>
<keyword evidence="1" id="KW-0812">Transmembrane</keyword>
<dbReference type="GO" id="GO:0005576">
    <property type="term" value="C:extracellular region"/>
    <property type="evidence" value="ECO:0007669"/>
    <property type="project" value="TreeGrafter"/>
</dbReference>
<dbReference type="GO" id="GO:0042048">
    <property type="term" value="P:olfactory behavior"/>
    <property type="evidence" value="ECO:0007669"/>
    <property type="project" value="TreeGrafter"/>
</dbReference>
<evidence type="ECO:0000256" key="1">
    <source>
        <dbReference type="SAM" id="Phobius"/>
    </source>
</evidence>
<reference evidence="2" key="2">
    <citation type="journal article" date="2017" name="Front. Physiol.">
        <title>Identification and Expression Profiling of Chemosensory Genes in Dendrolimus punctatus Walker.</title>
        <authorList>
            <person name="Zhang S.F."/>
            <person name="Liu H.H."/>
            <person name="Kong X.B."/>
            <person name="Wang H.B."/>
            <person name="Liu F."/>
            <person name="Zhang Z."/>
        </authorList>
    </citation>
    <scope>NUCLEOTIDE SEQUENCE</scope>
</reference>
<dbReference type="GO" id="GO:0035275">
    <property type="term" value="F:dibutyl phthalate binding"/>
    <property type="evidence" value="ECO:0007669"/>
    <property type="project" value="TreeGrafter"/>
</dbReference>
<evidence type="ECO:0000313" key="2">
    <source>
        <dbReference type="EMBL" id="ARO70202.1"/>
    </source>
</evidence>